<dbReference type="AlphaFoldDB" id="A0A5N6RJW9"/>
<feature type="region of interest" description="Disordered" evidence="1">
    <location>
        <begin position="1"/>
        <end position="20"/>
    </location>
</feature>
<keyword evidence="2" id="KW-0472">Membrane</keyword>
<reference evidence="3 4" key="1">
    <citation type="submission" date="2019-06" db="EMBL/GenBank/DDBJ databases">
        <title>A chromosomal-level reference genome of Carpinus fangiana (Coryloideae, Betulaceae).</title>
        <authorList>
            <person name="Yang X."/>
            <person name="Wang Z."/>
            <person name="Zhang L."/>
            <person name="Hao G."/>
            <person name="Liu J."/>
            <person name="Yang Y."/>
        </authorList>
    </citation>
    <scope>NUCLEOTIDE SEQUENCE [LARGE SCALE GENOMIC DNA]</scope>
    <source>
        <strain evidence="3">Cfa_2016G</strain>
        <tissue evidence="3">Leaf</tissue>
    </source>
</reference>
<dbReference type="Proteomes" id="UP000327013">
    <property type="component" value="Chromosome 7"/>
</dbReference>
<accession>A0A5N6RJW9</accession>
<keyword evidence="4" id="KW-1185">Reference proteome</keyword>
<feature type="compositionally biased region" description="Acidic residues" evidence="1">
    <location>
        <begin position="110"/>
        <end position="120"/>
    </location>
</feature>
<dbReference type="EMBL" id="CM017327">
    <property type="protein sequence ID" value="KAE8099721.1"/>
    <property type="molecule type" value="Genomic_DNA"/>
</dbReference>
<keyword evidence="2" id="KW-0812">Transmembrane</keyword>
<evidence type="ECO:0000313" key="4">
    <source>
        <dbReference type="Proteomes" id="UP000327013"/>
    </source>
</evidence>
<evidence type="ECO:0000256" key="2">
    <source>
        <dbReference type="SAM" id="Phobius"/>
    </source>
</evidence>
<evidence type="ECO:0000313" key="3">
    <source>
        <dbReference type="EMBL" id="KAE8099721.1"/>
    </source>
</evidence>
<evidence type="ECO:0000256" key="1">
    <source>
        <dbReference type="SAM" id="MobiDB-lite"/>
    </source>
</evidence>
<keyword evidence="2" id="KW-1133">Transmembrane helix</keyword>
<protein>
    <submittedName>
        <fullName evidence="3">Uncharacterized protein</fullName>
    </submittedName>
</protein>
<gene>
    <name evidence="3" type="ORF">FH972_017678</name>
</gene>
<feature type="transmembrane region" description="Helical" evidence="2">
    <location>
        <begin position="32"/>
        <end position="56"/>
    </location>
</feature>
<organism evidence="3 4">
    <name type="scientific">Carpinus fangiana</name>
    <dbReference type="NCBI Taxonomy" id="176857"/>
    <lineage>
        <taxon>Eukaryota</taxon>
        <taxon>Viridiplantae</taxon>
        <taxon>Streptophyta</taxon>
        <taxon>Embryophyta</taxon>
        <taxon>Tracheophyta</taxon>
        <taxon>Spermatophyta</taxon>
        <taxon>Magnoliopsida</taxon>
        <taxon>eudicotyledons</taxon>
        <taxon>Gunneridae</taxon>
        <taxon>Pentapetalae</taxon>
        <taxon>rosids</taxon>
        <taxon>fabids</taxon>
        <taxon>Fagales</taxon>
        <taxon>Betulaceae</taxon>
        <taxon>Carpinus</taxon>
    </lineage>
</organism>
<proteinExistence type="predicted"/>
<sequence>MEATNRCPSLPPSSTNRTNHLPKMEAVNRYRFLLLCAILATYLALSSSTPLISLVVTTASWASSWFNRSAAARLASACCGSCPTPVGWRIRRLVQSILGILRMKGREDMRDEEDEGDGGDEGPGSFCGEE</sequence>
<feature type="region of interest" description="Disordered" evidence="1">
    <location>
        <begin position="105"/>
        <end position="130"/>
    </location>
</feature>
<name>A0A5N6RJW9_9ROSI</name>